<dbReference type="PANTHER" id="PTHR12750">
    <property type="entry name" value="DIPHOSPHOINOSITOL PENTAKISPHOSPHATE KINASE"/>
    <property type="match status" value="1"/>
</dbReference>
<comment type="catalytic activity">
    <reaction evidence="10">
        <text>1D-myo-inositol hexakisphosphate + ATP = 1-diphospho-1D-myo-inositol 2,3,4,5,6-pentakisphosphate + ADP</text>
        <dbReference type="Rhea" id="RHEA:37459"/>
        <dbReference type="ChEBI" id="CHEBI:30616"/>
        <dbReference type="ChEBI" id="CHEBI:58130"/>
        <dbReference type="ChEBI" id="CHEBI:74946"/>
        <dbReference type="ChEBI" id="CHEBI:456216"/>
        <dbReference type="EC" id="2.7.4.24"/>
    </reaction>
    <physiologicalReaction direction="left-to-right" evidence="10">
        <dbReference type="Rhea" id="RHEA:37460"/>
    </physiologicalReaction>
</comment>
<dbReference type="GO" id="GO:0005829">
    <property type="term" value="C:cytosol"/>
    <property type="evidence" value="ECO:0007669"/>
    <property type="project" value="TreeGrafter"/>
</dbReference>
<evidence type="ECO:0000256" key="11">
    <source>
        <dbReference type="SAM" id="MobiDB-lite"/>
    </source>
</evidence>
<evidence type="ECO:0000256" key="5">
    <source>
        <dbReference type="ARBA" id="ARBA00022679"/>
    </source>
</evidence>
<dbReference type="InterPro" id="IPR000560">
    <property type="entry name" value="His_Pase_clade-2"/>
</dbReference>
<dbReference type="EMBL" id="CAJOBA010047813">
    <property type="protein sequence ID" value="CAF4205646.1"/>
    <property type="molecule type" value="Genomic_DNA"/>
</dbReference>
<comment type="caution">
    <text evidence="12">The sequence shown here is derived from an EMBL/GenBank/DDBJ whole genome shotgun (WGS) entry which is preliminary data.</text>
</comment>
<dbReference type="EC" id="2.7.4.24" evidence="3"/>
<feature type="compositionally biased region" description="Polar residues" evidence="11">
    <location>
        <begin position="172"/>
        <end position="185"/>
    </location>
</feature>
<evidence type="ECO:0000256" key="2">
    <source>
        <dbReference type="ARBA" id="ARBA00005609"/>
    </source>
</evidence>
<evidence type="ECO:0000256" key="6">
    <source>
        <dbReference type="ARBA" id="ARBA00022741"/>
    </source>
</evidence>
<evidence type="ECO:0000256" key="8">
    <source>
        <dbReference type="ARBA" id="ARBA00022840"/>
    </source>
</evidence>
<organism evidence="12 14">
    <name type="scientific">Didymodactylos carnosus</name>
    <dbReference type="NCBI Taxonomy" id="1234261"/>
    <lineage>
        <taxon>Eukaryota</taxon>
        <taxon>Metazoa</taxon>
        <taxon>Spiralia</taxon>
        <taxon>Gnathifera</taxon>
        <taxon>Rotifera</taxon>
        <taxon>Eurotatoria</taxon>
        <taxon>Bdelloidea</taxon>
        <taxon>Philodinida</taxon>
        <taxon>Philodinidae</taxon>
        <taxon>Didymodactylos</taxon>
    </lineage>
</organism>
<evidence type="ECO:0000313" key="14">
    <source>
        <dbReference type="Proteomes" id="UP000677228"/>
    </source>
</evidence>
<feature type="non-terminal residue" evidence="12">
    <location>
        <position position="1"/>
    </location>
</feature>
<feature type="region of interest" description="Disordered" evidence="11">
    <location>
        <begin position="160"/>
        <end position="185"/>
    </location>
</feature>
<dbReference type="GO" id="GO:0006020">
    <property type="term" value="P:inositol metabolic process"/>
    <property type="evidence" value="ECO:0007669"/>
    <property type="project" value="TreeGrafter"/>
</dbReference>
<evidence type="ECO:0000256" key="7">
    <source>
        <dbReference type="ARBA" id="ARBA00022777"/>
    </source>
</evidence>
<accession>A0A8S2FA40</accession>
<dbReference type="GO" id="GO:0033857">
    <property type="term" value="F:5-diphosphoinositol pentakisphosphate 1-kinase activity"/>
    <property type="evidence" value="ECO:0007669"/>
    <property type="project" value="TreeGrafter"/>
</dbReference>
<dbReference type="GO" id="GO:0005524">
    <property type="term" value="F:ATP binding"/>
    <property type="evidence" value="ECO:0007669"/>
    <property type="project" value="UniProtKB-KW"/>
</dbReference>
<dbReference type="SUPFAM" id="SSF53254">
    <property type="entry name" value="Phosphoglycerate mutase-like"/>
    <property type="match status" value="1"/>
</dbReference>
<dbReference type="Proteomes" id="UP000677228">
    <property type="component" value="Unassembled WGS sequence"/>
</dbReference>
<dbReference type="Proteomes" id="UP000682733">
    <property type="component" value="Unassembled WGS sequence"/>
</dbReference>
<evidence type="ECO:0000256" key="4">
    <source>
        <dbReference type="ARBA" id="ARBA00022490"/>
    </source>
</evidence>
<evidence type="ECO:0000256" key="3">
    <source>
        <dbReference type="ARBA" id="ARBA00012893"/>
    </source>
</evidence>
<reference evidence="12" key="1">
    <citation type="submission" date="2021-02" db="EMBL/GenBank/DDBJ databases">
        <authorList>
            <person name="Nowell W R."/>
        </authorList>
    </citation>
    <scope>NUCLEOTIDE SEQUENCE</scope>
</reference>
<dbReference type="GO" id="GO:0032958">
    <property type="term" value="P:inositol phosphate biosynthetic process"/>
    <property type="evidence" value="ECO:0007669"/>
    <property type="project" value="TreeGrafter"/>
</dbReference>
<dbReference type="InterPro" id="IPR029033">
    <property type="entry name" value="His_PPase_superfam"/>
</dbReference>
<dbReference type="Pfam" id="PF00328">
    <property type="entry name" value="His_Phos_2"/>
    <property type="match status" value="1"/>
</dbReference>
<keyword evidence="8" id="KW-0067">ATP-binding</keyword>
<comment type="catalytic activity">
    <reaction evidence="9">
        <text>5-diphospho-1D-myo-inositol 1,2,3,4,6-pentakisphosphate + ATP + H(+) = 1,5-bis(diphospho)-1D-myo-inositol 2,3,4,6-tetrakisphosphate + ADP</text>
        <dbReference type="Rhea" id="RHEA:10276"/>
        <dbReference type="ChEBI" id="CHEBI:15378"/>
        <dbReference type="ChEBI" id="CHEBI:30616"/>
        <dbReference type="ChEBI" id="CHEBI:58628"/>
        <dbReference type="ChEBI" id="CHEBI:77983"/>
        <dbReference type="ChEBI" id="CHEBI:456216"/>
        <dbReference type="EC" id="2.7.4.24"/>
    </reaction>
    <physiologicalReaction direction="left-to-right" evidence="9">
        <dbReference type="Rhea" id="RHEA:10277"/>
    </physiologicalReaction>
</comment>
<sequence>RHVRTRLYFTSESHVHALLTIIRYGGLIDPSTDEQWKRSMDYLDTVSELNYLTQIVIMLFEDPSEELSSERRFHVELHFSPGAYGCFDSPPDLDISHSNLDGDSVRTILPKSNRQAAHSPPRQRDSIPEISVTPPKADDITLSNPMPLSISKSTSNLIEIKQQERSSSSSSTKVDQSLSTQPLSIDLQNTNQTKKHISNDIIKASAVGDTNLQHTTSTYYKTIHGSSPEHRHSSHIPLTCLFSTRVIRGAISTPDLDKLLERKQAGIVCSDIKYVHPLETLNAKLNYKILDDFIQKITDPSIRLLPQTTTTTAAESDTDEHQQNSKGFTVDIVTTNKNQTLHRFSRSNQYPIITINESPHEPND</sequence>
<evidence type="ECO:0000313" key="13">
    <source>
        <dbReference type="EMBL" id="CAF4205646.1"/>
    </source>
</evidence>
<dbReference type="AlphaFoldDB" id="A0A8S2FA40"/>
<gene>
    <name evidence="12" type="ORF">OVA965_LOCUS32915</name>
    <name evidence="13" type="ORF">TMI583_LOCUS33788</name>
</gene>
<evidence type="ECO:0000256" key="9">
    <source>
        <dbReference type="ARBA" id="ARBA00033696"/>
    </source>
</evidence>
<dbReference type="GO" id="GO:0000828">
    <property type="term" value="F:inositol hexakisphosphate kinase activity"/>
    <property type="evidence" value="ECO:0007669"/>
    <property type="project" value="UniProtKB-ARBA"/>
</dbReference>
<comment type="subcellular location">
    <subcellularLocation>
        <location evidence="1">Cytoplasm</location>
    </subcellularLocation>
</comment>
<keyword evidence="6" id="KW-0547">Nucleotide-binding</keyword>
<comment type="similarity">
    <text evidence="2">Belongs to the histidine acid phosphatase family. VIP1 subfamily.</text>
</comment>
<keyword evidence="5" id="KW-0808">Transferase</keyword>
<feature type="region of interest" description="Disordered" evidence="11">
    <location>
        <begin position="111"/>
        <end position="148"/>
    </location>
</feature>
<evidence type="ECO:0000313" key="12">
    <source>
        <dbReference type="EMBL" id="CAF1398260.1"/>
    </source>
</evidence>
<keyword evidence="7" id="KW-0418">Kinase</keyword>
<evidence type="ECO:0000256" key="1">
    <source>
        <dbReference type="ARBA" id="ARBA00004496"/>
    </source>
</evidence>
<feature type="region of interest" description="Disordered" evidence="11">
    <location>
        <begin position="309"/>
        <end position="328"/>
    </location>
</feature>
<name>A0A8S2FA40_9BILA</name>
<evidence type="ECO:0000256" key="10">
    <source>
        <dbReference type="ARBA" id="ARBA00034629"/>
    </source>
</evidence>
<dbReference type="PANTHER" id="PTHR12750:SF9">
    <property type="entry name" value="INOSITOL HEXAKISPHOSPHATE AND DIPHOSPHOINOSITOL-PENTAKISPHOSPHATE KINASE"/>
    <property type="match status" value="1"/>
</dbReference>
<dbReference type="InterPro" id="IPR037446">
    <property type="entry name" value="His_Pase_VIP1"/>
</dbReference>
<proteinExistence type="inferred from homology"/>
<dbReference type="EMBL" id="CAJNOK010026091">
    <property type="protein sequence ID" value="CAF1398260.1"/>
    <property type="molecule type" value="Genomic_DNA"/>
</dbReference>
<protein>
    <recommendedName>
        <fullName evidence="3">diphosphoinositol-pentakisphosphate 1-kinase</fullName>
        <ecNumber evidence="3">2.7.4.24</ecNumber>
    </recommendedName>
</protein>
<keyword evidence="4" id="KW-0963">Cytoplasm</keyword>